<protein>
    <recommendedName>
        <fullName evidence="5">Release factor glutamine methyltransferase</fullName>
        <shortName evidence="5">RF MTase</shortName>
        <ecNumber evidence="5">2.1.1.297</ecNumber>
    </recommendedName>
    <alternativeName>
        <fullName evidence="5">N5-glutamine methyltransferase PrmC</fullName>
    </alternativeName>
    <alternativeName>
        <fullName evidence="5">Protein-(glutamine-N5) MTase PrmC</fullName>
    </alternativeName>
    <alternativeName>
        <fullName evidence="5">Protein-glutamine N-methyltransferase PrmC</fullName>
    </alternativeName>
</protein>
<feature type="domain" description="Release factor glutamine methyltransferase N-terminal" evidence="7">
    <location>
        <begin position="17"/>
        <end position="75"/>
    </location>
</feature>
<organism evidence="8 9">
    <name type="scientific">Pseudodesulfovibrio aespoeensis (strain ATCC 700646 / DSM 10631 / Aspo-2)</name>
    <name type="common">Desulfovibrio aespoeensis</name>
    <dbReference type="NCBI Taxonomy" id="643562"/>
    <lineage>
        <taxon>Bacteria</taxon>
        <taxon>Pseudomonadati</taxon>
        <taxon>Thermodesulfobacteriota</taxon>
        <taxon>Desulfovibrionia</taxon>
        <taxon>Desulfovibrionales</taxon>
        <taxon>Desulfovibrionaceae</taxon>
    </lineage>
</organism>
<feature type="binding site" evidence="5">
    <location>
        <begin position="120"/>
        <end position="124"/>
    </location>
    <ligand>
        <name>S-adenosyl-L-methionine</name>
        <dbReference type="ChEBI" id="CHEBI:59789"/>
    </ligand>
</feature>
<dbReference type="CDD" id="cd02440">
    <property type="entry name" value="AdoMet_MTases"/>
    <property type="match status" value="1"/>
</dbReference>
<evidence type="ECO:0000259" key="7">
    <source>
        <dbReference type="Pfam" id="PF17827"/>
    </source>
</evidence>
<feature type="binding site" evidence="5">
    <location>
        <position position="188"/>
    </location>
    <ligand>
        <name>S-adenosyl-L-methionine</name>
        <dbReference type="ChEBI" id="CHEBI:59789"/>
    </ligand>
</feature>
<evidence type="ECO:0000256" key="3">
    <source>
        <dbReference type="ARBA" id="ARBA00022691"/>
    </source>
</evidence>
<feature type="binding site" evidence="5">
    <location>
        <position position="143"/>
    </location>
    <ligand>
        <name>S-adenosyl-L-methionine</name>
        <dbReference type="ChEBI" id="CHEBI:59789"/>
    </ligand>
</feature>
<comment type="similarity">
    <text evidence="5">Belongs to the protein N5-glutamine methyltransferase family. PrmC subfamily.</text>
</comment>
<feature type="binding site" evidence="5">
    <location>
        <begin position="188"/>
        <end position="191"/>
    </location>
    <ligand>
        <name>substrate</name>
    </ligand>
</feature>
<dbReference type="InterPro" id="IPR007848">
    <property type="entry name" value="Small_mtfrase_dom"/>
</dbReference>
<dbReference type="GO" id="GO:0102559">
    <property type="term" value="F:peptide chain release factor N(5)-glutamine methyltransferase activity"/>
    <property type="evidence" value="ECO:0007669"/>
    <property type="project" value="UniProtKB-EC"/>
</dbReference>
<dbReference type="AlphaFoldDB" id="E6VVC5"/>
<dbReference type="HAMAP" id="MF_02126">
    <property type="entry name" value="RF_methyltr_PrmC"/>
    <property type="match status" value="1"/>
</dbReference>
<dbReference type="Gene3D" id="1.10.8.10">
    <property type="entry name" value="DNA helicase RuvA subunit, C-terminal domain"/>
    <property type="match status" value="1"/>
</dbReference>
<dbReference type="PANTHER" id="PTHR18895">
    <property type="entry name" value="HEMK METHYLTRANSFERASE"/>
    <property type="match status" value="1"/>
</dbReference>
<keyword evidence="9" id="KW-1185">Reference proteome</keyword>
<gene>
    <name evidence="5" type="primary">prmC</name>
    <name evidence="8" type="ordered locus">Daes_1355</name>
</gene>
<dbReference type="KEGG" id="das:Daes_1355"/>
<dbReference type="RefSeq" id="WP_013514299.1">
    <property type="nucleotide sequence ID" value="NC_014844.1"/>
</dbReference>
<dbReference type="HOGENOM" id="CLU_018398_3_1_7"/>
<dbReference type="Proteomes" id="UP000002191">
    <property type="component" value="Chromosome"/>
</dbReference>
<dbReference type="InterPro" id="IPR050320">
    <property type="entry name" value="N5-glutamine_MTase"/>
</dbReference>
<evidence type="ECO:0000313" key="9">
    <source>
        <dbReference type="Proteomes" id="UP000002191"/>
    </source>
</evidence>
<dbReference type="NCBIfam" id="TIGR03534">
    <property type="entry name" value="RF_mod_PrmC"/>
    <property type="match status" value="1"/>
</dbReference>
<proteinExistence type="inferred from homology"/>
<dbReference type="SUPFAM" id="SSF53335">
    <property type="entry name" value="S-adenosyl-L-methionine-dependent methyltransferases"/>
    <property type="match status" value="1"/>
</dbReference>
<dbReference type="OrthoDB" id="9800643at2"/>
<keyword evidence="1 5" id="KW-0489">Methyltransferase</keyword>
<evidence type="ECO:0000256" key="4">
    <source>
        <dbReference type="ARBA" id="ARBA00048391"/>
    </source>
</evidence>
<dbReference type="eggNOG" id="COG2890">
    <property type="taxonomic scope" value="Bacteria"/>
</dbReference>
<dbReference type="Gene3D" id="3.40.50.150">
    <property type="entry name" value="Vaccinia Virus protein VP39"/>
    <property type="match status" value="1"/>
</dbReference>
<dbReference type="EC" id="2.1.1.297" evidence="5"/>
<dbReference type="InterPro" id="IPR019874">
    <property type="entry name" value="RF_methyltr_PrmC"/>
</dbReference>
<evidence type="ECO:0000259" key="6">
    <source>
        <dbReference type="Pfam" id="PF05175"/>
    </source>
</evidence>
<evidence type="ECO:0000256" key="5">
    <source>
        <dbReference type="HAMAP-Rule" id="MF_02126"/>
    </source>
</evidence>
<dbReference type="InterPro" id="IPR002052">
    <property type="entry name" value="DNA_methylase_N6_adenine_CS"/>
</dbReference>
<accession>E6VVC5</accession>
<dbReference type="PROSITE" id="PS00092">
    <property type="entry name" value="N6_MTASE"/>
    <property type="match status" value="1"/>
</dbReference>
<dbReference type="Pfam" id="PF05175">
    <property type="entry name" value="MTS"/>
    <property type="match status" value="1"/>
</dbReference>
<name>E6VVC5_PSEA9</name>
<evidence type="ECO:0000313" key="8">
    <source>
        <dbReference type="EMBL" id="ADU62369.1"/>
    </source>
</evidence>
<dbReference type="InterPro" id="IPR004556">
    <property type="entry name" value="HemK-like"/>
</dbReference>
<evidence type="ECO:0000256" key="2">
    <source>
        <dbReference type="ARBA" id="ARBA00022679"/>
    </source>
</evidence>
<feature type="domain" description="Methyltransferase small" evidence="6">
    <location>
        <begin position="105"/>
        <end position="196"/>
    </location>
</feature>
<reference evidence="8 9" key="2">
    <citation type="journal article" date="2014" name="Genome Announc.">
        <title>Complete Genome Sequence of the Subsurface, Mesophilic Sulfate-Reducing Bacterium Desulfovibrio aespoeensis Aspo-2.</title>
        <authorList>
            <person name="Pedersen K."/>
            <person name="Bengtsson A."/>
            <person name="Edlund J."/>
            <person name="Rabe L."/>
            <person name="Hazen T."/>
            <person name="Chakraborty R."/>
            <person name="Goodwin L."/>
            <person name="Shapiro N."/>
        </authorList>
    </citation>
    <scope>NUCLEOTIDE SEQUENCE [LARGE SCALE GENOMIC DNA]</scope>
    <source>
        <strain evidence="9">ATCC 700646 / DSM 10631 / Aspo-2</strain>
    </source>
</reference>
<dbReference type="STRING" id="643562.Daes_1355"/>
<dbReference type="EMBL" id="CP002431">
    <property type="protein sequence ID" value="ADU62369.1"/>
    <property type="molecule type" value="Genomic_DNA"/>
</dbReference>
<dbReference type="GO" id="GO:0003676">
    <property type="term" value="F:nucleic acid binding"/>
    <property type="evidence" value="ECO:0007669"/>
    <property type="project" value="InterPro"/>
</dbReference>
<dbReference type="NCBIfam" id="TIGR00536">
    <property type="entry name" value="hemK_fam"/>
    <property type="match status" value="1"/>
</dbReference>
<dbReference type="InterPro" id="IPR040758">
    <property type="entry name" value="PrmC_N"/>
</dbReference>
<reference evidence="9" key="1">
    <citation type="submission" date="2010-12" db="EMBL/GenBank/DDBJ databases">
        <title>Complete sequence of Desulfovibrio aespoeensis Aspo-2.</title>
        <authorList>
            <consortium name="US DOE Joint Genome Institute"/>
            <person name="Lucas S."/>
            <person name="Copeland A."/>
            <person name="Lapidus A."/>
            <person name="Cheng J.-F."/>
            <person name="Goodwin L."/>
            <person name="Pitluck S."/>
            <person name="Chertkov O."/>
            <person name="Misra M."/>
            <person name="Detter J.C."/>
            <person name="Han C."/>
            <person name="Tapia R."/>
            <person name="Land M."/>
            <person name="Hauser L."/>
            <person name="Kyrpides N."/>
            <person name="Ivanova N."/>
            <person name="Ovchinnikova G."/>
            <person name="Pedersen K."/>
            <person name="Jagevall S."/>
            <person name="Hazen T."/>
            <person name="Woyke T."/>
        </authorList>
    </citation>
    <scope>NUCLEOTIDE SEQUENCE [LARGE SCALE GENOMIC DNA]</scope>
    <source>
        <strain evidence="9">ATCC 700646 / DSM 10631 / Aspo-2</strain>
    </source>
</reference>
<dbReference type="Pfam" id="PF17827">
    <property type="entry name" value="PrmC_N"/>
    <property type="match status" value="1"/>
</dbReference>
<dbReference type="InterPro" id="IPR029063">
    <property type="entry name" value="SAM-dependent_MTases_sf"/>
</dbReference>
<evidence type="ECO:0000256" key="1">
    <source>
        <dbReference type="ARBA" id="ARBA00022603"/>
    </source>
</evidence>
<comment type="catalytic activity">
    <reaction evidence="4 5">
        <text>L-glutaminyl-[peptide chain release factor] + S-adenosyl-L-methionine = N(5)-methyl-L-glutaminyl-[peptide chain release factor] + S-adenosyl-L-homocysteine + H(+)</text>
        <dbReference type="Rhea" id="RHEA:42896"/>
        <dbReference type="Rhea" id="RHEA-COMP:10271"/>
        <dbReference type="Rhea" id="RHEA-COMP:10272"/>
        <dbReference type="ChEBI" id="CHEBI:15378"/>
        <dbReference type="ChEBI" id="CHEBI:30011"/>
        <dbReference type="ChEBI" id="CHEBI:57856"/>
        <dbReference type="ChEBI" id="CHEBI:59789"/>
        <dbReference type="ChEBI" id="CHEBI:61891"/>
        <dbReference type="EC" id="2.1.1.297"/>
    </reaction>
</comment>
<keyword evidence="3 5" id="KW-0949">S-adenosyl-L-methionine</keyword>
<dbReference type="PANTHER" id="PTHR18895:SF74">
    <property type="entry name" value="MTRF1L RELEASE FACTOR GLUTAMINE METHYLTRANSFERASE"/>
    <property type="match status" value="1"/>
</dbReference>
<dbReference type="GO" id="GO:0032259">
    <property type="term" value="P:methylation"/>
    <property type="evidence" value="ECO:0007669"/>
    <property type="project" value="UniProtKB-KW"/>
</dbReference>
<comment type="function">
    <text evidence="5">Methylates the class 1 translation termination release factors RF1/PrfA and RF2/PrfB on the glutamine residue of the universally conserved GGQ motif.</text>
</comment>
<keyword evidence="2 5" id="KW-0808">Transferase</keyword>
<feature type="binding site" evidence="5">
    <location>
        <position position="172"/>
    </location>
    <ligand>
        <name>S-adenosyl-L-methionine</name>
        <dbReference type="ChEBI" id="CHEBI:59789"/>
    </ligand>
</feature>
<sequence length="284" mass="30512">MGVTVQAIVRECEAGLQGVDSPRLSAQVLVAEVLGLTRLGLSLERDRALTPEETDRIRSLAARRASGEPLAYLLGRREFYGLDFSVTPDVLIPRPETEHVIEAVLNAFSPDTPVRFADLGTGSGILAVTLAHCFPHATGLAVDLSGPALAVARRNARAHGVHDRIAFVQGDFTGPILGKGRFDLIVSNPPYVTDEEFERASREVTGFEPRTALVSGPDGLDHIRAMLPRALEALRPGGLLLMEIGCGQVEGVNIITSNQCLESRDVGVIKDLAGHDRVVSMRRA</sequence>